<accession>A0A1D8AWA2</accession>
<dbReference type="Pfam" id="PF09723">
    <property type="entry name" value="Zn_ribbon_8"/>
    <property type="match status" value="1"/>
</dbReference>
<name>A0A1D8AWA2_9BACT</name>
<dbReference type="PANTHER" id="PTHR34404:SF2">
    <property type="entry name" value="CONSERVED SERINE RICH PROTEIN"/>
    <property type="match status" value="1"/>
</dbReference>
<evidence type="ECO:0000313" key="4">
    <source>
        <dbReference type="Proteomes" id="UP000095228"/>
    </source>
</evidence>
<reference evidence="3 4" key="1">
    <citation type="submission" date="2016-06" db="EMBL/GenBank/DDBJ databases">
        <title>Three novel species with peptidoglycan cell walls form the new genus Lacunisphaera gen. nov. in the family Opitutaceae of the verrucomicrobial subdivision 4.</title>
        <authorList>
            <person name="Rast P."/>
            <person name="Gloeckner I."/>
            <person name="Jogler M."/>
            <person name="Boedeker C."/>
            <person name="Jeske O."/>
            <person name="Wiegand S."/>
            <person name="Reinhardt R."/>
            <person name="Schumann P."/>
            <person name="Rohde M."/>
            <person name="Spring S."/>
            <person name="Gloeckner F.O."/>
            <person name="Jogler C."/>
        </authorList>
    </citation>
    <scope>NUCLEOTIDE SEQUENCE [LARGE SCALE GENOMIC DNA]</scope>
    <source>
        <strain evidence="3 4">IG16b</strain>
    </source>
</reference>
<proteinExistence type="predicted"/>
<dbReference type="EMBL" id="CP016094">
    <property type="protein sequence ID" value="AOS45161.1"/>
    <property type="molecule type" value="Genomic_DNA"/>
</dbReference>
<dbReference type="STRING" id="1838286.Verru16b_02237"/>
<feature type="region of interest" description="Disordered" evidence="1">
    <location>
        <begin position="63"/>
        <end position="86"/>
    </location>
</feature>
<sequence length="86" mass="9141">MPTYDYVCAKCGHELEVFQSMKDAPLTKCPACKKAGLKRQVGGGAGLIFKGTGFYITDYKKKSGEKKETAAPAPKSETKPAPAAAK</sequence>
<feature type="domain" description="Putative regulatory protein FmdB zinc ribbon" evidence="2">
    <location>
        <begin position="1"/>
        <end position="42"/>
    </location>
</feature>
<keyword evidence="4" id="KW-1185">Reference proteome</keyword>
<dbReference type="KEGG" id="obg:Verru16b_02237"/>
<dbReference type="RefSeq" id="WP_069962344.1">
    <property type="nucleotide sequence ID" value="NZ_CP016094.1"/>
</dbReference>
<organism evidence="3 4">
    <name type="scientific">Lacunisphaera limnophila</name>
    <dbReference type="NCBI Taxonomy" id="1838286"/>
    <lineage>
        <taxon>Bacteria</taxon>
        <taxon>Pseudomonadati</taxon>
        <taxon>Verrucomicrobiota</taxon>
        <taxon>Opitutia</taxon>
        <taxon>Opitutales</taxon>
        <taxon>Opitutaceae</taxon>
        <taxon>Lacunisphaera</taxon>
    </lineage>
</organism>
<evidence type="ECO:0000313" key="3">
    <source>
        <dbReference type="EMBL" id="AOS45161.1"/>
    </source>
</evidence>
<dbReference type="PANTHER" id="PTHR34404">
    <property type="entry name" value="REGULATORY PROTEIN, FMDB FAMILY"/>
    <property type="match status" value="1"/>
</dbReference>
<protein>
    <submittedName>
        <fullName evidence="3">Zinc ribbon domain protein</fullName>
    </submittedName>
</protein>
<dbReference type="OrthoDB" id="9813321at2"/>
<evidence type="ECO:0000259" key="2">
    <source>
        <dbReference type="SMART" id="SM00834"/>
    </source>
</evidence>
<dbReference type="NCBIfam" id="TIGR02605">
    <property type="entry name" value="CxxC_CxxC_SSSS"/>
    <property type="match status" value="1"/>
</dbReference>
<evidence type="ECO:0000256" key="1">
    <source>
        <dbReference type="SAM" id="MobiDB-lite"/>
    </source>
</evidence>
<dbReference type="AlphaFoldDB" id="A0A1D8AWA2"/>
<dbReference type="Proteomes" id="UP000095228">
    <property type="component" value="Chromosome"/>
</dbReference>
<gene>
    <name evidence="3" type="ORF">Verru16b_02237</name>
</gene>
<dbReference type="SMART" id="SM00834">
    <property type="entry name" value="CxxC_CXXC_SSSS"/>
    <property type="match status" value="1"/>
</dbReference>
<dbReference type="InterPro" id="IPR013429">
    <property type="entry name" value="Regulatory_FmdB_Zinc_ribbon"/>
</dbReference>